<proteinExistence type="predicted"/>
<comment type="caution">
    <text evidence="5">The sequence shown here is derived from an EMBL/GenBank/DDBJ whole genome shotgun (WGS) entry which is preliminary data.</text>
</comment>
<keyword evidence="6" id="KW-1185">Reference proteome</keyword>
<dbReference type="Pfam" id="PF26002">
    <property type="entry name" value="Beta-barrel_AprE"/>
    <property type="match status" value="1"/>
</dbReference>
<evidence type="ECO:0000313" key="5">
    <source>
        <dbReference type="EMBL" id="MCC4620739.1"/>
    </source>
</evidence>
<sequence>MPSDLFRNEVLEAKRAGWLGSISLVQPTKLWVLAISAAMLALVVVLLLVFGKYTRRSHVGGQLVPVNGMAIVVAPTSGFISRIYAAEGDRVQAGQVVAVLTMPRATTTDGDTLAAIESRLGRKVLSLEDARTARRRQFEAKHNGLTDQLANARSELRQIGREISTRKDQIRIAQETVDRLRLLEDDRYVSILQIKQQQSVALTQQSEMQSLQRQAISTRRLIDQIMQALEELPSESQADYANFQRDLASLEQEKVENIARGELAVIAPAAGVVSVQQVKSGQAVQNGQSLMSVLPGDGVLEAELLVPSKAIGFIEPMDKVLLRYQAYPYQKFGHHEGRVSRISRSTFETNQATEAREPMYRITVALKKQTVDAYGNSEQLKPGMLVDADILGESRSFFEWVLEPVYSIRGTVFGR</sequence>
<protein>
    <submittedName>
        <fullName evidence="5">HlyD family efflux transporter periplasmic adaptor subunit</fullName>
    </submittedName>
</protein>
<feature type="domain" description="AprE-like beta-barrel" evidence="4">
    <location>
        <begin position="301"/>
        <end position="391"/>
    </location>
</feature>
<feature type="domain" description="CusB-like barrel-sandwich hybrid" evidence="3">
    <location>
        <begin position="70"/>
        <end position="293"/>
    </location>
</feature>
<dbReference type="Pfam" id="PF25919">
    <property type="entry name" value="BSH_CusB"/>
    <property type="match status" value="1"/>
</dbReference>
<feature type="coiled-coil region" evidence="1">
    <location>
        <begin position="135"/>
        <end position="162"/>
    </location>
</feature>
<dbReference type="Gene3D" id="2.40.30.170">
    <property type="match status" value="1"/>
</dbReference>
<evidence type="ECO:0000259" key="3">
    <source>
        <dbReference type="Pfam" id="PF25919"/>
    </source>
</evidence>
<keyword evidence="2" id="KW-0812">Transmembrane</keyword>
<dbReference type="PANTHER" id="PTHR30386:SF28">
    <property type="entry name" value="EXPORTED PROTEIN"/>
    <property type="match status" value="1"/>
</dbReference>
<evidence type="ECO:0000256" key="1">
    <source>
        <dbReference type="SAM" id="Coils"/>
    </source>
</evidence>
<dbReference type="RefSeq" id="WP_084624565.1">
    <property type="nucleotide sequence ID" value="NZ_CAWLZN010000001.1"/>
</dbReference>
<dbReference type="InterPro" id="IPR011053">
    <property type="entry name" value="Single_hybrid_motif"/>
</dbReference>
<dbReference type="PRINTS" id="PR01490">
    <property type="entry name" value="RTXTOXIND"/>
</dbReference>
<dbReference type="Gene3D" id="2.40.50.100">
    <property type="match status" value="1"/>
</dbReference>
<dbReference type="EMBL" id="JAJGQJ010000024">
    <property type="protein sequence ID" value="MCC4620739.1"/>
    <property type="molecule type" value="Genomic_DNA"/>
</dbReference>
<evidence type="ECO:0000259" key="4">
    <source>
        <dbReference type="Pfam" id="PF26002"/>
    </source>
</evidence>
<evidence type="ECO:0000256" key="2">
    <source>
        <dbReference type="SAM" id="Phobius"/>
    </source>
</evidence>
<keyword evidence="2" id="KW-0472">Membrane</keyword>
<keyword evidence="1" id="KW-0175">Coiled coil</keyword>
<reference evidence="5 6" key="1">
    <citation type="submission" date="2021-10" db="EMBL/GenBank/DDBJ databases">
        <title>Genome sequencing of Xanthomonas strains from NCPPB.</title>
        <authorList>
            <person name="Hussein R."/>
            <person name="Harrison J."/>
            <person name="Studholme D.J."/>
            <person name="Vicente J."/>
            <person name="Grant M."/>
        </authorList>
    </citation>
    <scope>NUCLEOTIDE SEQUENCE [LARGE SCALE GENOMIC DNA]</scope>
    <source>
        <strain evidence="5 6">NCPPB 101</strain>
    </source>
</reference>
<dbReference type="InterPro" id="IPR058982">
    <property type="entry name" value="Beta-barrel_AprE"/>
</dbReference>
<organism evidence="5 6">
    <name type="scientific">Xanthomonas cassavae CFBP 4642</name>
    <dbReference type="NCBI Taxonomy" id="1219375"/>
    <lineage>
        <taxon>Bacteria</taxon>
        <taxon>Pseudomonadati</taxon>
        <taxon>Pseudomonadota</taxon>
        <taxon>Gammaproteobacteria</taxon>
        <taxon>Lysobacterales</taxon>
        <taxon>Lysobacteraceae</taxon>
        <taxon>Xanthomonas</taxon>
    </lineage>
</organism>
<dbReference type="InterPro" id="IPR050739">
    <property type="entry name" value="MFP"/>
</dbReference>
<dbReference type="Proteomes" id="UP001199206">
    <property type="component" value="Unassembled WGS sequence"/>
</dbReference>
<gene>
    <name evidence="5" type="ORF">LL965_11810</name>
</gene>
<dbReference type="SUPFAM" id="SSF51230">
    <property type="entry name" value="Single hybrid motif"/>
    <property type="match status" value="1"/>
</dbReference>
<dbReference type="PANTHER" id="PTHR30386">
    <property type="entry name" value="MEMBRANE FUSION SUBUNIT OF EMRAB-TOLC MULTIDRUG EFFLUX PUMP"/>
    <property type="match status" value="1"/>
</dbReference>
<evidence type="ECO:0000313" key="6">
    <source>
        <dbReference type="Proteomes" id="UP001199206"/>
    </source>
</evidence>
<accession>A0ABS8HG78</accession>
<name>A0ABS8HG78_9XANT</name>
<keyword evidence="2" id="KW-1133">Transmembrane helix</keyword>
<feature type="transmembrane region" description="Helical" evidence="2">
    <location>
        <begin position="30"/>
        <end position="50"/>
    </location>
</feature>
<dbReference type="InterPro" id="IPR058790">
    <property type="entry name" value="BSH_CusB"/>
</dbReference>